<organism evidence="7 8">
    <name type="scientific">Rhizophagus irregularis</name>
    <dbReference type="NCBI Taxonomy" id="588596"/>
    <lineage>
        <taxon>Eukaryota</taxon>
        <taxon>Fungi</taxon>
        <taxon>Fungi incertae sedis</taxon>
        <taxon>Mucoromycota</taxon>
        <taxon>Glomeromycotina</taxon>
        <taxon>Glomeromycetes</taxon>
        <taxon>Glomerales</taxon>
        <taxon>Glomeraceae</taxon>
        <taxon>Rhizophagus</taxon>
    </lineage>
</organism>
<evidence type="ECO:0000256" key="1">
    <source>
        <dbReference type="ARBA" id="ARBA00004141"/>
    </source>
</evidence>
<feature type="transmembrane region" description="Helical" evidence="5">
    <location>
        <begin position="426"/>
        <end position="444"/>
    </location>
</feature>
<dbReference type="GO" id="GO:0022857">
    <property type="term" value="F:transmembrane transporter activity"/>
    <property type="evidence" value="ECO:0007669"/>
    <property type="project" value="InterPro"/>
</dbReference>
<feature type="domain" description="Major facilitator superfamily (MFS) profile" evidence="6">
    <location>
        <begin position="42"/>
        <end position="539"/>
    </location>
</feature>
<dbReference type="EMBL" id="LLXL01000152">
    <property type="protein sequence ID" value="PKK77005.1"/>
    <property type="molecule type" value="Genomic_DNA"/>
</dbReference>
<dbReference type="Pfam" id="PF07690">
    <property type="entry name" value="MFS_1"/>
    <property type="match status" value="1"/>
</dbReference>
<proteinExistence type="predicted"/>
<evidence type="ECO:0000256" key="5">
    <source>
        <dbReference type="SAM" id="Phobius"/>
    </source>
</evidence>
<keyword evidence="3 5" id="KW-1133">Transmembrane helix</keyword>
<comment type="caution">
    <text evidence="7">The sequence shown here is derived from an EMBL/GenBank/DDBJ whole genome shotgun (WGS) entry which is preliminary data.</text>
</comment>
<evidence type="ECO:0000256" key="3">
    <source>
        <dbReference type="ARBA" id="ARBA00022989"/>
    </source>
</evidence>
<comment type="subcellular location">
    <subcellularLocation>
        <location evidence="1">Membrane</location>
        <topology evidence="1">Multi-pass membrane protein</topology>
    </subcellularLocation>
</comment>
<dbReference type="SUPFAM" id="SSF103473">
    <property type="entry name" value="MFS general substrate transporter"/>
    <property type="match status" value="1"/>
</dbReference>
<evidence type="ECO:0000313" key="8">
    <source>
        <dbReference type="Proteomes" id="UP000233469"/>
    </source>
</evidence>
<dbReference type="AlphaFoldDB" id="A0A2N1NSY9"/>
<dbReference type="GO" id="GO:0016020">
    <property type="term" value="C:membrane"/>
    <property type="evidence" value="ECO:0007669"/>
    <property type="project" value="UniProtKB-SubCell"/>
</dbReference>
<keyword evidence="2 5" id="KW-0812">Transmembrane</keyword>
<feature type="transmembrane region" description="Helical" evidence="5">
    <location>
        <begin position="481"/>
        <end position="503"/>
    </location>
</feature>
<sequence>MATQSSFDNIEVEPLLLPSSPSFQNKKVWYKTPSAYWLLPMFIVVSITSGLTIAAEVQLYLRTVCHYYYSRNGNFTSDFSFSSINDTDKDCNNADVQAITSRFLMALNLCSAIPAIFVLGPLGTLSDRKGRKRTLLISTAGTILSTLNLLLVGNFLDTFGIYFFLVGSVVEGMTGGFFSLSEASYAYATDCTSSTRRNVIFGWIQGAMFAGFSIGPTIGGWIVKITDNLLSVYYVKLVINIMLFFFFLFILPESLTEENLLTNLKRQRGLNSTISTNSWINSFISLFYNIFGPLAIFLPNDNSKQQNNNDKVPIVFFTKYSSLSLAITYTLLSASIMAMTNIFLLYTSLVFKWSLLEQGYFIFIQSVTKVFVLFILYPILVKFKKRILSLLSKFQKILSNNLGYNIIQGRVVEENQMRKELIFEVWVIRLVLLIDALSHVAYGLATSGSVFIGVTIVSALGIITTPAIKSLQTNLVPPSQIGRLLGAISVIDSILRIIVPLIFDNLYSILVRKFPNLIWYFISALLFAGCLSSFGVGPK</sequence>
<protein>
    <submittedName>
        <fullName evidence="7">MFS general substrate transporter</fullName>
    </submittedName>
</protein>
<feature type="transmembrane region" description="Helical" evidence="5">
    <location>
        <begin position="279"/>
        <end position="299"/>
    </location>
</feature>
<keyword evidence="4 5" id="KW-0472">Membrane</keyword>
<gene>
    <name evidence="7" type="ORF">RhiirC2_653700</name>
</gene>
<dbReference type="InterPro" id="IPR020846">
    <property type="entry name" value="MFS_dom"/>
</dbReference>
<feature type="transmembrane region" description="Helical" evidence="5">
    <location>
        <begin position="200"/>
        <end position="223"/>
    </location>
</feature>
<dbReference type="PANTHER" id="PTHR23507">
    <property type="entry name" value="ZGC:174356"/>
    <property type="match status" value="1"/>
</dbReference>
<dbReference type="InterPro" id="IPR036259">
    <property type="entry name" value="MFS_trans_sf"/>
</dbReference>
<reference evidence="7 8" key="1">
    <citation type="submission" date="2016-04" db="EMBL/GenBank/DDBJ databases">
        <title>Genome analyses suggest a sexual origin of heterokaryosis in a supposedly ancient asexual fungus.</title>
        <authorList>
            <person name="Ropars J."/>
            <person name="Sedzielewska K."/>
            <person name="Noel J."/>
            <person name="Charron P."/>
            <person name="Farinelli L."/>
            <person name="Marton T."/>
            <person name="Kruger M."/>
            <person name="Pelin A."/>
            <person name="Brachmann A."/>
            <person name="Corradi N."/>
        </authorList>
    </citation>
    <scope>NUCLEOTIDE SEQUENCE [LARGE SCALE GENOMIC DNA]</scope>
    <source>
        <strain evidence="7 8">C2</strain>
    </source>
</reference>
<feature type="transmembrane region" description="Helical" evidence="5">
    <location>
        <begin position="134"/>
        <end position="152"/>
    </location>
</feature>
<feature type="transmembrane region" description="Helical" evidence="5">
    <location>
        <begin position="450"/>
        <end position="469"/>
    </location>
</feature>
<dbReference type="Gene3D" id="1.20.1250.20">
    <property type="entry name" value="MFS general substrate transporter like domains"/>
    <property type="match status" value="1"/>
</dbReference>
<evidence type="ECO:0000259" key="6">
    <source>
        <dbReference type="PROSITE" id="PS50850"/>
    </source>
</evidence>
<evidence type="ECO:0000313" key="7">
    <source>
        <dbReference type="EMBL" id="PKK77005.1"/>
    </source>
</evidence>
<dbReference type="VEuPathDB" id="FungiDB:RhiirA1_439595"/>
<dbReference type="VEuPathDB" id="FungiDB:RhiirFUN_003210"/>
<dbReference type="PROSITE" id="PS50850">
    <property type="entry name" value="MFS"/>
    <property type="match status" value="1"/>
</dbReference>
<dbReference type="Proteomes" id="UP000233469">
    <property type="component" value="Unassembled WGS sequence"/>
</dbReference>
<feature type="transmembrane region" description="Helical" evidence="5">
    <location>
        <begin position="358"/>
        <end position="380"/>
    </location>
</feature>
<feature type="transmembrane region" description="Helical" evidence="5">
    <location>
        <begin position="230"/>
        <end position="251"/>
    </location>
</feature>
<reference evidence="7 8" key="2">
    <citation type="submission" date="2017-10" db="EMBL/GenBank/DDBJ databases">
        <title>Extensive intraspecific genome diversity in a model arbuscular mycorrhizal fungus.</title>
        <authorList>
            <person name="Chen E.C.H."/>
            <person name="Morin E."/>
            <person name="Baudet D."/>
            <person name="Noel J."/>
            <person name="Ndikumana S."/>
            <person name="Charron P."/>
            <person name="St-Onge C."/>
            <person name="Giorgi J."/>
            <person name="Grigoriev I.V."/>
            <person name="Roux C."/>
            <person name="Martin F.M."/>
            <person name="Corradi N."/>
        </authorList>
    </citation>
    <scope>NUCLEOTIDE SEQUENCE [LARGE SCALE GENOMIC DNA]</scope>
    <source>
        <strain evidence="7 8">C2</strain>
    </source>
</reference>
<feature type="transmembrane region" description="Helical" evidence="5">
    <location>
        <begin position="518"/>
        <end position="537"/>
    </location>
</feature>
<evidence type="ECO:0000256" key="2">
    <source>
        <dbReference type="ARBA" id="ARBA00022692"/>
    </source>
</evidence>
<dbReference type="VEuPathDB" id="FungiDB:FUN_021395"/>
<feature type="transmembrane region" description="Helical" evidence="5">
    <location>
        <begin position="159"/>
        <end position="180"/>
    </location>
</feature>
<feature type="transmembrane region" description="Helical" evidence="5">
    <location>
        <begin position="320"/>
        <end position="346"/>
    </location>
</feature>
<name>A0A2N1NSY9_9GLOM</name>
<feature type="transmembrane region" description="Helical" evidence="5">
    <location>
        <begin position="103"/>
        <end position="122"/>
    </location>
</feature>
<dbReference type="InterPro" id="IPR011701">
    <property type="entry name" value="MFS"/>
</dbReference>
<evidence type="ECO:0000256" key="4">
    <source>
        <dbReference type="ARBA" id="ARBA00023136"/>
    </source>
</evidence>
<feature type="transmembrane region" description="Helical" evidence="5">
    <location>
        <begin position="35"/>
        <end position="61"/>
    </location>
</feature>
<accession>A0A2N1NSY9</accession>
<dbReference type="PANTHER" id="PTHR23507:SF1">
    <property type="entry name" value="FI18259P1-RELATED"/>
    <property type="match status" value="1"/>
</dbReference>